<evidence type="ECO:0000256" key="2">
    <source>
        <dbReference type="SAM" id="MobiDB-lite"/>
    </source>
</evidence>
<feature type="disulfide bond" evidence="1">
    <location>
        <begin position="164"/>
        <end position="173"/>
    </location>
</feature>
<dbReference type="PROSITE" id="PS50026">
    <property type="entry name" value="EGF_3"/>
    <property type="match status" value="1"/>
</dbReference>
<comment type="caution">
    <text evidence="1">Lacks conserved residue(s) required for the propagation of feature annotation.</text>
</comment>
<feature type="non-terminal residue" evidence="4">
    <location>
        <position position="1"/>
    </location>
</feature>
<proteinExistence type="predicted"/>
<dbReference type="EMBL" id="JARKIK010000030">
    <property type="protein sequence ID" value="KAK8741658.1"/>
    <property type="molecule type" value="Genomic_DNA"/>
</dbReference>
<accession>A0AAW0XAW7</accession>
<gene>
    <name evidence="4" type="ORF">OTU49_002323</name>
</gene>
<dbReference type="PROSITE" id="PS00022">
    <property type="entry name" value="EGF_1"/>
    <property type="match status" value="1"/>
</dbReference>
<keyword evidence="5" id="KW-1185">Reference proteome</keyword>
<dbReference type="Gene3D" id="2.60.120.260">
    <property type="entry name" value="Galactose-binding domain-like"/>
    <property type="match status" value="1"/>
</dbReference>
<keyword evidence="1" id="KW-0245">EGF-like domain</keyword>
<feature type="compositionally biased region" description="Low complexity" evidence="2">
    <location>
        <begin position="249"/>
        <end position="260"/>
    </location>
</feature>
<dbReference type="InterPro" id="IPR000742">
    <property type="entry name" value="EGF"/>
</dbReference>
<sequence length="324" mass="35938">GNIRTSLLQGSSFNVTWHLAYPHRGGFRLELLDAQERPLTDLTPVTADSKFLSDDATAQSFRITLPTDLECIGCTIRLLRQATEWGGKYQFWSCADVDIVQRNSYRETCSGNGRYMVARCRCNKRFFGDRCQYENECDNDDDCGLFGRCVDLDATTYPKKICYCRQGRFGPKCTKTSLVTNRDTINLKVYYKKDLSEKMTLYWRILQIEGEIEVVLVNNGSSYVSLGWRPQELTTKCKQFPYISGTVSPGATAGAGAQAEPEPESEPEAEPDATAKSKDKVKPDGAAAEPEPEADLPAGAKSEADPTAEPEPQPTEPTPKLSLA</sequence>
<dbReference type="Proteomes" id="UP001445076">
    <property type="component" value="Unassembled WGS sequence"/>
</dbReference>
<reference evidence="4 5" key="1">
    <citation type="journal article" date="2024" name="BMC Genomics">
        <title>Genome assembly of redclaw crayfish (Cherax quadricarinatus) provides insights into its immune adaptation and hypoxia tolerance.</title>
        <authorList>
            <person name="Liu Z."/>
            <person name="Zheng J."/>
            <person name="Li H."/>
            <person name="Fang K."/>
            <person name="Wang S."/>
            <person name="He J."/>
            <person name="Zhou D."/>
            <person name="Weng S."/>
            <person name="Chi M."/>
            <person name="Gu Z."/>
            <person name="He J."/>
            <person name="Li F."/>
            <person name="Wang M."/>
        </authorList>
    </citation>
    <scope>NUCLEOTIDE SEQUENCE [LARGE SCALE GENOMIC DNA]</scope>
    <source>
        <strain evidence="4">ZL_2023a</strain>
    </source>
</reference>
<feature type="compositionally biased region" description="Basic and acidic residues" evidence="2">
    <location>
        <begin position="273"/>
        <end position="283"/>
    </location>
</feature>
<evidence type="ECO:0000256" key="1">
    <source>
        <dbReference type="PROSITE-ProRule" id="PRU00076"/>
    </source>
</evidence>
<feature type="domain" description="EGF-like" evidence="3">
    <location>
        <begin position="133"/>
        <end position="174"/>
    </location>
</feature>
<evidence type="ECO:0000259" key="3">
    <source>
        <dbReference type="PROSITE" id="PS50026"/>
    </source>
</evidence>
<dbReference type="PANTHER" id="PTHR46901">
    <property type="entry name" value="GH04942P"/>
    <property type="match status" value="1"/>
</dbReference>
<dbReference type="PANTHER" id="PTHR46901:SF2">
    <property type="entry name" value="GH04942P"/>
    <property type="match status" value="1"/>
</dbReference>
<keyword evidence="1" id="KW-1015">Disulfide bond</keyword>
<feature type="non-terminal residue" evidence="4">
    <location>
        <position position="324"/>
    </location>
</feature>
<feature type="compositionally biased region" description="Acidic residues" evidence="2">
    <location>
        <begin position="261"/>
        <end position="271"/>
    </location>
</feature>
<evidence type="ECO:0000313" key="5">
    <source>
        <dbReference type="Proteomes" id="UP001445076"/>
    </source>
</evidence>
<name>A0AAW0XAW7_CHEQU</name>
<feature type="compositionally biased region" description="Low complexity" evidence="2">
    <location>
        <begin position="284"/>
        <end position="300"/>
    </location>
</feature>
<comment type="caution">
    <text evidence="4">The sequence shown here is derived from an EMBL/GenBank/DDBJ whole genome shotgun (WGS) entry which is preliminary data.</text>
</comment>
<feature type="region of interest" description="Disordered" evidence="2">
    <location>
        <begin position="248"/>
        <end position="324"/>
    </location>
</feature>
<protein>
    <recommendedName>
        <fullName evidence="3">EGF-like domain-containing protein</fullName>
    </recommendedName>
</protein>
<organism evidence="4 5">
    <name type="scientific">Cherax quadricarinatus</name>
    <name type="common">Australian red claw crayfish</name>
    <dbReference type="NCBI Taxonomy" id="27406"/>
    <lineage>
        <taxon>Eukaryota</taxon>
        <taxon>Metazoa</taxon>
        <taxon>Ecdysozoa</taxon>
        <taxon>Arthropoda</taxon>
        <taxon>Crustacea</taxon>
        <taxon>Multicrustacea</taxon>
        <taxon>Malacostraca</taxon>
        <taxon>Eumalacostraca</taxon>
        <taxon>Eucarida</taxon>
        <taxon>Decapoda</taxon>
        <taxon>Pleocyemata</taxon>
        <taxon>Astacidea</taxon>
        <taxon>Parastacoidea</taxon>
        <taxon>Parastacidae</taxon>
        <taxon>Cherax</taxon>
    </lineage>
</organism>
<dbReference type="AlphaFoldDB" id="A0AAW0XAW7"/>
<evidence type="ECO:0000313" key="4">
    <source>
        <dbReference type="EMBL" id="KAK8741658.1"/>
    </source>
</evidence>